<evidence type="ECO:0000256" key="1">
    <source>
        <dbReference type="SAM" id="MobiDB-lite"/>
    </source>
</evidence>
<dbReference type="EMBL" id="BGZK01000899">
    <property type="protein sequence ID" value="GBP64507.1"/>
    <property type="molecule type" value="Genomic_DNA"/>
</dbReference>
<name>A0A4C1XQI8_EUMVA</name>
<reference evidence="2 3" key="1">
    <citation type="journal article" date="2019" name="Commun. Biol.">
        <title>The bagworm genome reveals a unique fibroin gene that provides high tensile strength.</title>
        <authorList>
            <person name="Kono N."/>
            <person name="Nakamura H."/>
            <person name="Ohtoshi R."/>
            <person name="Tomita M."/>
            <person name="Numata K."/>
            <person name="Arakawa K."/>
        </authorList>
    </citation>
    <scope>NUCLEOTIDE SEQUENCE [LARGE SCALE GENOMIC DNA]</scope>
</reference>
<organism evidence="2 3">
    <name type="scientific">Eumeta variegata</name>
    <name type="common">Bagworm moth</name>
    <name type="synonym">Eumeta japonica</name>
    <dbReference type="NCBI Taxonomy" id="151549"/>
    <lineage>
        <taxon>Eukaryota</taxon>
        <taxon>Metazoa</taxon>
        <taxon>Ecdysozoa</taxon>
        <taxon>Arthropoda</taxon>
        <taxon>Hexapoda</taxon>
        <taxon>Insecta</taxon>
        <taxon>Pterygota</taxon>
        <taxon>Neoptera</taxon>
        <taxon>Endopterygota</taxon>
        <taxon>Lepidoptera</taxon>
        <taxon>Glossata</taxon>
        <taxon>Ditrysia</taxon>
        <taxon>Tineoidea</taxon>
        <taxon>Psychidae</taxon>
        <taxon>Oiketicinae</taxon>
        <taxon>Eumeta</taxon>
    </lineage>
</organism>
<dbReference type="Proteomes" id="UP000299102">
    <property type="component" value="Unassembled WGS sequence"/>
</dbReference>
<evidence type="ECO:0000313" key="2">
    <source>
        <dbReference type="EMBL" id="GBP64507.1"/>
    </source>
</evidence>
<proteinExistence type="predicted"/>
<gene>
    <name evidence="2" type="ORF">EVAR_49306_1</name>
</gene>
<protein>
    <submittedName>
        <fullName evidence="2">Uncharacterized protein</fullName>
    </submittedName>
</protein>
<feature type="region of interest" description="Disordered" evidence="1">
    <location>
        <begin position="63"/>
        <end position="98"/>
    </location>
</feature>
<comment type="caution">
    <text evidence="2">The sequence shown here is derived from an EMBL/GenBank/DDBJ whole genome shotgun (WGS) entry which is preliminary data.</text>
</comment>
<accession>A0A4C1XQI8</accession>
<dbReference type="AlphaFoldDB" id="A0A4C1XQI8"/>
<evidence type="ECO:0000313" key="3">
    <source>
        <dbReference type="Proteomes" id="UP000299102"/>
    </source>
</evidence>
<keyword evidence="3" id="KW-1185">Reference proteome</keyword>
<sequence length="98" mass="11408">MLYCTELVANVTSYPSCDVYHLAPIANARHTPMSNSQQKRALTTSAPRQLMFRCYKSSLLFNNNSKENKKKKKNKEKKEKNTIKKKKTKKKGENENKR</sequence>